<comment type="caution">
    <text evidence="1">The sequence shown here is derived from an EMBL/GenBank/DDBJ whole genome shotgun (WGS) entry which is preliminary data.</text>
</comment>
<organism evidence="1 2">
    <name type="scientific">Burkholderia thailandensis</name>
    <dbReference type="NCBI Taxonomy" id="57975"/>
    <lineage>
        <taxon>Bacteria</taxon>
        <taxon>Pseudomonadati</taxon>
        <taxon>Pseudomonadota</taxon>
        <taxon>Betaproteobacteria</taxon>
        <taxon>Burkholderiales</taxon>
        <taxon>Burkholderiaceae</taxon>
        <taxon>Burkholderia</taxon>
        <taxon>pseudomallei group</taxon>
    </lineage>
</organism>
<dbReference type="Proteomes" id="UP001272137">
    <property type="component" value="Unassembled WGS sequence"/>
</dbReference>
<evidence type="ECO:0000313" key="1">
    <source>
        <dbReference type="EMBL" id="MDW9251404.1"/>
    </source>
</evidence>
<accession>A0AAW9CS09</accession>
<dbReference type="AlphaFoldDB" id="A0AAW9CS09"/>
<evidence type="ECO:0000313" key="2">
    <source>
        <dbReference type="Proteomes" id="UP001272137"/>
    </source>
</evidence>
<proteinExistence type="predicted"/>
<protein>
    <submittedName>
        <fullName evidence="1">Uncharacterized protein</fullName>
    </submittedName>
</protein>
<sequence length="41" mass="4269">MASSDSGSSENACNAMSRLAASYPTSRFPVFARASLSRRAG</sequence>
<name>A0AAW9CS09_BURTH</name>
<reference evidence="1" key="1">
    <citation type="submission" date="2018-08" db="EMBL/GenBank/DDBJ databases">
        <title>Identification of Burkholderia cepacia strains that express a Burkholderia pseudomallei-like capsular polysaccharide.</title>
        <authorList>
            <person name="Burtnick M.N."/>
            <person name="Vongsouvath M."/>
            <person name="Newton P."/>
            <person name="Wuthiekanun V."/>
            <person name="Limmathurotsakul D."/>
            <person name="Brett P.J."/>
            <person name="Chantratita N."/>
            <person name="Dance D.A."/>
        </authorList>
    </citation>
    <scope>NUCLEOTIDE SEQUENCE</scope>
    <source>
        <strain evidence="1">SBXCC001</strain>
    </source>
</reference>
<gene>
    <name evidence="1" type="ORF">C7S16_5062</name>
</gene>
<dbReference type="EMBL" id="QXCT01000001">
    <property type="protein sequence ID" value="MDW9251404.1"/>
    <property type="molecule type" value="Genomic_DNA"/>
</dbReference>